<organism evidence="1 2">
    <name type="scientific">Scleroderma citrinum Foug A</name>
    <dbReference type="NCBI Taxonomy" id="1036808"/>
    <lineage>
        <taxon>Eukaryota</taxon>
        <taxon>Fungi</taxon>
        <taxon>Dikarya</taxon>
        <taxon>Basidiomycota</taxon>
        <taxon>Agaricomycotina</taxon>
        <taxon>Agaricomycetes</taxon>
        <taxon>Agaricomycetidae</taxon>
        <taxon>Boletales</taxon>
        <taxon>Sclerodermatineae</taxon>
        <taxon>Sclerodermataceae</taxon>
        <taxon>Scleroderma</taxon>
    </lineage>
</organism>
<dbReference type="AlphaFoldDB" id="A0A0C2Z4U2"/>
<evidence type="ECO:0000313" key="1">
    <source>
        <dbReference type="EMBL" id="KIM56983.1"/>
    </source>
</evidence>
<dbReference type="Proteomes" id="UP000053989">
    <property type="component" value="Unassembled WGS sequence"/>
</dbReference>
<proteinExistence type="predicted"/>
<protein>
    <submittedName>
        <fullName evidence="1">Uncharacterized protein</fullName>
    </submittedName>
</protein>
<reference evidence="2" key="2">
    <citation type="submission" date="2015-01" db="EMBL/GenBank/DDBJ databases">
        <title>Evolutionary Origins and Diversification of the Mycorrhizal Mutualists.</title>
        <authorList>
            <consortium name="DOE Joint Genome Institute"/>
            <consortium name="Mycorrhizal Genomics Consortium"/>
            <person name="Kohler A."/>
            <person name="Kuo A."/>
            <person name="Nagy L.G."/>
            <person name="Floudas D."/>
            <person name="Copeland A."/>
            <person name="Barry K.W."/>
            <person name="Cichocki N."/>
            <person name="Veneault-Fourrey C."/>
            <person name="LaButti K."/>
            <person name="Lindquist E.A."/>
            <person name="Lipzen A."/>
            <person name="Lundell T."/>
            <person name="Morin E."/>
            <person name="Murat C."/>
            <person name="Riley R."/>
            <person name="Ohm R."/>
            <person name="Sun H."/>
            <person name="Tunlid A."/>
            <person name="Henrissat B."/>
            <person name="Grigoriev I.V."/>
            <person name="Hibbett D.S."/>
            <person name="Martin F."/>
        </authorList>
    </citation>
    <scope>NUCLEOTIDE SEQUENCE [LARGE SCALE GENOMIC DNA]</scope>
    <source>
        <strain evidence="2">Foug A</strain>
    </source>
</reference>
<keyword evidence="2" id="KW-1185">Reference proteome</keyword>
<name>A0A0C2Z4U2_9AGAM</name>
<dbReference type="HOGENOM" id="CLU_2334852_0_0_1"/>
<dbReference type="InParanoid" id="A0A0C2Z4U2"/>
<gene>
    <name evidence="1" type="ORF">SCLCIDRAFT_192326</name>
</gene>
<sequence length="98" mass="11263">MVLRSPLSLYNVSGLSNVFVDVPWLSVHFFEPACFWLRSARRLVHPRVDTGDWSDWCVHCHCKSQYSVLSGLNRKLTGCQGLRDLGCIYRASNHKRIV</sequence>
<dbReference type="EMBL" id="KN822107">
    <property type="protein sequence ID" value="KIM56983.1"/>
    <property type="molecule type" value="Genomic_DNA"/>
</dbReference>
<accession>A0A0C2Z4U2</accession>
<reference evidence="1 2" key="1">
    <citation type="submission" date="2014-04" db="EMBL/GenBank/DDBJ databases">
        <authorList>
            <consortium name="DOE Joint Genome Institute"/>
            <person name="Kuo A."/>
            <person name="Kohler A."/>
            <person name="Nagy L.G."/>
            <person name="Floudas D."/>
            <person name="Copeland A."/>
            <person name="Barry K.W."/>
            <person name="Cichocki N."/>
            <person name="Veneault-Fourrey C."/>
            <person name="LaButti K."/>
            <person name="Lindquist E.A."/>
            <person name="Lipzen A."/>
            <person name="Lundell T."/>
            <person name="Morin E."/>
            <person name="Murat C."/>
            <person name="Sun H."/>
            <person name="Tunlid A."/>
            <person name="Henrissat B."/>
            <person name="Grigoriev I.V."/>
            <person name="Hibbett D.S."/>
            <person name="Martin F."/>
            <person name="Nordberg H.P."/>
            <person name="Cantor M.N."/>
            <person name="Hua S.X."/>
        </authorList>
    </citation>
    <scope>NUCLEOTIDE SEQUENCE [LARGE SCALE GENOMIC DNA]</scope>
    <source>
        <strain evidence="1 2">Foug A</strain>
    </source>
</reference>
<evidence type="ECO:0000313" key="2">
    <source>
        <dbReference type="Proteomes" id="UP000053989"/>
    </source>
</evidence>